<keyword evidence="1" id="KW-1133">Transmembrane helix</keyword>
<dbReference type="PATRIC" id="fig|1339316.3.peg.5258"/>
<dbReference type="Pfam" id="PF13692">
    <property type="entry name" value="Glyco_trans_1_4"/>
    <property type="match status" value="1"/>
</dbReference>
<dbReference type="SUPFAM" id="SSF53756">
    <property type="entry name" value="UDP-Glycosyltransferase/glycogen phosphorylase"/>
    <property type="match status" value="1"/>
</dbReference>
<dbReference type="EMBL" id="JGDB01000378">
    <property type="protein sequence ID" value="EXY87804.1"/>
    <property type="molecule type" value="Genomic_DNA"/>
</dbReference>
<dbReference type="CDD" id="cd03801">
    <property type="entry name" value="GT4_PimA-like"/>
    <property type="match status" value="1"/>
</dbReference>
<evidence type="ECO:0000313" key="2">
    <source>
        <dbReference type="EMBL" id="EXY87804.1"/>
    </source>
</evidence>
<keyword evidence="1" id="KW-0812">Transmembrane</keyword>
<dbReference type="PANTHER" id="PTHR12526">
    <property type="entry name" value="GLYCOSYLTRANSFERASE"/>
    <property type="match status" value="1"/>
</dbReference>
<keyword evidence="1" id="KW-0472">Membrane</keyword>
<reference evidence="2 3" key="1">
    <citation type="submission" date="2014-02" db="EMBL/GenBank/DDBJ databases">
        <authorList>
            <person name="Sears C."/>
            <person name="Carroll K."/>
            <person name="Sack B.R."/>
            <person name="Qadri F."/>
            <person name="Myers L.L."/>
            <person name="Chung G.-T."/>
            <person name="Escheverria P."/>
            <person name="Fraser C.M."/>
            <person name="Sadzewicz L."/>
            <person name="Shefchek K.A."/>
            <person name="Tallon L."/>
            <person name="Das S.P."/>
            <person name="Daugherty S."/>
            <person name="Mongodin E.F."/>
        </authorList>
    </citation>
    <scope>NUCLEOTIDE SEQUENCE [LARGE SCALE GENOMIC DNA]</scope>
    <source>
        <strain evidence="3">3998T(B)3</strain>
    </source>
</reference>
<dbReference type="Gene3D" id="3.40.50.2000">
    <property type="entry name" value="Glycogen Phosphorylase B"/>
    <property type="match status" value="2"/>
</dbReference>
<proteinExistence type="predicted"/>
<evidence type="ECO:0000256" key="1">
    <source>
        <dbReference type="SAM" id="Phobius"/>
    </source>
</evidence>
<protein>
    <submittedName>
        <fullName evidence="2">Glycosyl transferases group 1 family protein</fullName>
    </submittedName>
</protein>
<evidence type="ECO:0000313" key="3">
    <source>
        <dbReference type="Proteomes" id="UP000020773"/>
    </source>
</evidence>
<keyword evidence="2" id="KW-0808">Transferase</keyword>
<dbReference type="Proteomes" id="UP000020773">
    <property type="component" value="Unassembled WGS sequence"/>
</dbReference>
<organism evidence="2 3">
    <name type="scientific">Bacteroides fragilis str. 3998T(B)3</name>
    <dbReference type="NCBI Taxonomy" id="1339316"/>
    <lineage>
        <taxon>Bacteria</taxon>
        <taxon>Pseudomonadati</taxon>
        <taxon>Bacteroidota</taxon>
        <taxon>Bacteroidia</taxon>
        <taxon>Bacteroidales</taxon>
        <taxon>Bacteroidaceae</taxon>
        <taxon>Bacteroides</taxon>
    </lineage>
</organism>
<name>A0A015TTN6_BACFG</name>
<dbReference type="AlphaFoldDB" id="A0A015TTN6"/>
<gene>
    <name evidence="2" type="ORF">M125_5587</name>
</gene>
<accession>A0A015TTN6</accession>
<dbReference type="GO" id="GO:0016740">
    <property type="term" value="F:transferase activity"/>
    <property type="evidence" value="ECO:0007669"/>
    <property type="project" value="UniProtKB-KW"/>
</dbReference>
<comment type="caution">
    <text evidence="2">The sequence shown here is derived from an EMBL/GenBank/DDBJ whole genome shotgun (WGS) entry which is preliminary data.</text>
</comment>
<feature type="transmembrane region" description="Helical" evidence="1">
    <location>
        <begin position="80"/>
        <end position="101"/>
    </location>
</feature>
<sequence>MCSQLRKTFRERNKEMKRKKLLVVGSIPDESNLLNYGGATVLMKNYLDYLASQSEYEYRFVQNNRYSNLRTRQRSMWRNYSYFFPAFLWRLFGCDIVMFNFSDHGTIYYFPLLSKIARLAHKKVVLRKFGGSFEFYIKKIGQTQLQRALDAIRQTDLIFFETQQGITHLQQLIGKSDNIHWFPNVRKASTIRKNPSDFHGRCVFMSHINKEKGIEDLIAVSKLLPSNYTLDIYGEIKEDKYRNINFNESGITYHGVVSSEQVLKTLVEYDLLLLPSYREGYPGIIIEAMSVGIPCVSTYAGGIPEIVEDGYNGRLVIPGDVDAIKQAILSINATNYSQYSGNALKKFEEEFESDKTNKRILEIIMH</sequence>